<reference evidence="1 2" key="1">
    <citation type="submission" date="2016-01" db="EMBL/GenBank/DDBJ databases">
        <title>Biosynthesis of antibiotic leucinostatins and their inhibition on Phytophthora in bio-control Purpureocillium lilacinum.</title>
        <authorList>
            <person name="Wang G."/>
            <person name="Liu Z."/>
            <person name="Lin R."/>
            <person name="Li E."/>
            <person name="Mao Z."/>
            <person name="Ling J."/>
            <person name="Yin W."/>
            <person name="Xie B."/>
        </authorList>
    </citation>
    <scope>NUCLEOTIDE SEQUENCE [LARGE SCALE GENOMIC DNA]</scope>
    <source>
        <strain evidence="1">PLBJ-1</strain>
    </source>
</reference>
<gene>
    <name evidence="1" type="ORF">VFPBJ_05309</name>
</gene>
<sequence length="124" mass="13979">MLVWADVFVSFQLQPPLHRQALPGLTIAGCASLNRNPSQYSPWRKHRVQTPNTGACHTRASLRRIVVPARRFPSHRGFLNPSRAGQLDKATLRYRAFGRDIELYTLWPKAASPLIDGYISAQSI</sequence>
<protein>
    <submittedName>
        <fullName evidence="1">Uncharacterized protein</fullName>
    </submittedName>
</protein>
<dbReference type="EMBL" id="LSBH01000004">
    <property type="protein sequence ID" value="OAQ79724.1"/>
    <property type="molecule type" value="Genomic_DNA"/>
</dbReference>
<name>A0A179GPB2_PURLI</name>
<accession>A0A179GPB2</accession>
<evidence type="ECO:0000313" key="2">
    <source>
        <dbReference type="Proteomes" id="UP000078240"/>
    </source>
</evidence>
<dbReference type="Proteomes" id="UP000078240">
    <property type="component" value="Unassembled WGS sequence"/>
</dbReference>
<proteinExistence type="predicted"/>
<dbReference type="AlphaFoldDB" id="A0A179GPB2"/>
<comment type="caution">
    <text evidence="1">The sequence shown here is derived from an EMBL/GenBank/DDBJ whole genome shotgun (WGS) entry which is preliminary data.</text>
</comment>
<evidence type="ECO:0000313" key="1">
    <source>
        <dbReference type="EMBL" id="OAQ79724.1"/>
    </source>
</evidence>
<organism evidence="1 2">
    <name type="scientific">Purpureocillium lilacinum</name>
    <name type="common">Paecilomyces lilacinus</name>
    <dbReference type="NCBI Taxonomy" id="33203"/>
    <lineage>
        <taxon>Eukaryota</taxon>
        <taxon>Fungi</taxon>
        <taxon>Dikarya</taxon>
        <taxon>Ascomycota</taxon>
        <taxon>Pezizomycotina</taxon>
        <taxon>Sordariomycetes</taxon>
        <taxon>Hypocreomycetidae</taxon>
        <taxon>Hypocreales</taxon>
        <taxon>Ophiocordycipitaceae</taxon>
        <taxon>Purpureocillium</taxon>
    </lineage>
</organism>